<gene>
    <name evidence="1" type="ordered locus">DMR_37010</name>
</gene>
<dbReference type="KEGG" id="dma:DMR_37010"/>
<evidence type="ECO:0000313" key="2">
    <source>
        <dbReference type="Proteomes" id="UP000009071"/>
    </source>
</evidence>
<reference evidence="1 2" key="1">
    <citation type="journal article" date="2009" name="Genome Res.">
        <title>Whole genome sequence of Desulfovibrio magneticus strain RS-1 revealed common gene clusters in magnetotactic bacteria.</title>
        <authorList>
            <person name="Nakazawa H."/>
            <person name="Arakaki A."/>
            <person name="Narita-Yamada S."/>
            <person name="Yashiro I."/>
            <person name="Jinno K."/>
            <person name="Aoki N."/>
            <person name="Tsuruyama A."/>
            <person name="Okamura Y."/>
            <person name="Tanikawa S."/>
            <person name="Fujita N."/>
            <person name="Takeyama H."/>
            <person name="Matsunaga T."/>
        </authorList>
    </citation>
    <scope>NUCLEOTIDE SEQUENCE [LARGE SCALE GENOMIC DNA]</scope>
    <source>
        <strain evidence="2">ATCC 700980 / DSM 13731 / RS-1</strain>
    </source>
</reference>
<dbReference type="Proteomes" id="UP000009071">
    <property type="component" value="Chromosome"/>
</dbReference>
<organism evidence="1 2">
    <name type="scientific">Solidesulfovibrio magneticus (strain ATCC 700980 / DSM 13731 / RS-1)</name>
    <name type="common">Desulfovibrio magneticus</name>
    <dbReference type="NCBI Taxonomy" id="573370"/>
    <lineage>
        <taxon>Bacteria</taxon>
        <taxon>Pseudomonadati</taxon>
        <taxon>Thermodesulfobacteriota</taxon>
        <taxon>Desulfovibrionia</taxon>
        <taxon>Desulfovibrionales</taxon>
        <taxon>Desulfovibrionaceae</taxon>
        <taxon>Solidesulfovibrio</taxon>
    </lineage>
</organism>
<accession>C4XM64</accession>
<dbReference type="InterPro" id="IPR036255">
    <property type="entry name" value="YgfB-like_sf"/>
</dbReference>
<name>C4XM64_SOLM1</name>
<dbReference type="NCBIfam" id="TIGR02292">
    <property type="entry name" value="ygfB_yecA"/>
    <property type="match status" value="1"/>
</dbReference>
<dbReference type="eggNOG" id="COG3318">
    <property type="taxonomic scope" value="Bacteria"/>
</dbReference>
<dbReference type="AlphaFoldDB" id="C4XM64"/>
<dbReference type="RefSeq" id="WP_015862334.1">
    <property type="nucleotide sequence ID" value="NC_012796.1"/>
</dbReference>
<dbReference type="HOGENOM" id="CLU_1364373_0_0_7"/>
<dbReference type="STRING" id="573370.DMR_37010"/>
<dbReference type="Pfam" id="PF03695">
    <property type="entry name" value="UPF0149"/>
    <property type="match status" value="1"/>
</dbReference>
<keyword evidence="2" id="KW-1185">Reference proteome</keyword>
<dbReference type="InterPro" id="IPR011978">
    <property type="entry name" value="YgfB-like"/>
</dbReference>
<sequence>MFGDKDVPLFPDEIDDFRSYLLNSPGAMRLEEVEGFFAAIICSPEVENPVTIFAPVLGFQSGESVEDFKKYLPYAVRHLRFNRLCIGDCRYSPMVFSHEEYYNNSQLYGYDWALGFIEGIRLHKDAWLPFWESHRFNKFQNLLYRLAAPLDQYPPVVLKSMTLNVRKKWFSEVKQTIPIVFRLFADVRTQNVEEYKRKSW</sequence>
<evidence type="ECO:0000313" key="1">
    <source>
        <dbReference type="EMBL" id="BAH77192.1"/>
    </source>
</evidence>
<dbReference type="SUPFAM" id="SSF101327">
    <property type="entry name" value="YgfB-like"/>
    <property type="match status" value="1"/>
</dbReference>
<dbReference type="EMBL" id="AP010904">
    <property type="protein sequence ID" value="BAH77192.1"/>
    <property type="molecule type" value="Genomic_DNA"/>
</dbReference>
<protein>
    <submittedName>
        <fullName evidence="1">Uncharacterized protein</fullName>
    </submittedName>
</protein>
<dbReference type="OrthoDB" id="1551443at2"/>
<proteinExistence type="predicted"/>